<accession>A0A815UUP4</accession>
<dbReference type="Proteomes" id="UP000663832">
    <property type="component" value="Unassembled WGS sequence"/>
</dbReference>
<evidence type="ECO:0008006" key="6">
    <source>
        <dbReference type="Google" id="ProtNLM"/>
    </source>
</evidence>
<proteinExistence type="predicted"/>
<evidence type="ECO:0000313" key="2">
    <source>
        <dbReference type="EMBL" id="CAF1522322.1"/>
    </source>
</evidence>
<name>A0A815UUP4_9BILA</name>
<reference evidence="2" key="1">
    <citation type="submission" date="2021-02" db="EMBL/GenBank/DDBJ databases">
        <authorList>
            <person name="Nowell W R."/>
        </authorList>
    </citation>
    <scope>NUCLEOTIDE SEQUENCE</scope>
</reference>
<comment type="caution">
    <text evidence="2">The sequence shown here is derived from an EMBL/GenBank/DDBJ whole genome shotgun (WGS) entry which is preliminary data.</text>
</comment>
<feature type="non-terminal residue" evidence="2">
    <location>
        <position position="172"/>
    </location>
</feature>
<organism evidence="2 5">
    <name type="scientific">Adineta steineri</name>
    <dbReference type="NCBI Taxonomy" id="433720"/>
    <lineage>
        <taxon>Eukaryota</taxon>
        <taxon>Metazoa</taxon>
        <taxon>Spiralia</taxon>
        <taxon>Gnathifera</taxon>
        <taxon>Rotifera</taxon>
        <taxon>Eurotatoria</taxon>
        <taxon>Bdelloidea</taxon>
        <taxon>Adinetida</taxon>
        <taxon>Adinetidae</taxon>
        <taxon>Adineta</taxon>
    </lineage>
</organism>
<sequence>MAMANNKTQCFTCNKEKITYSCKGCSKEFCLMDLAEHHQRLNEELHHIIDDYNEFKESINEQKQNPQNHSLIKQIDQWEMDSIEKIQQKAKECREVVTESLQICFNDTEKKFNDLTEQIKHLQEENDFNEINLNYLTNQLMKTRRELNTLSNISIKHDSEAFINEISIISLT</sequence>
<dbReference type="EMBL" id="CAJNOI010003557">
    <property type="protein sequence ID" value="CAF1522322.1"/>
    <property type="molecule type" value="Genomic_DNA"/>
</dbReference>
<dbReference type="Proteomes" id="UP000663877">
    <property type="component" value="Unassembled WGS sequence"/>
</dbReference>
<protein>
    <recommendedName>
        <fullName evidence="6">B box-type domain-containing protein</fullName>
    </recommendedName>
</protein>
<dbReference type="OrthoDB" id="10063731at2759"/>
<keyword evidence="1" id="KW-0175">Coiled coil</keyword>
<evidence type="ECO:0000313" key="4">
    <source>
        <dbReference type="Proteomes" id="UP000663832"/>
    </source>
</evidence>
<feature type="coiled-coil region" evidence="1">
    <location>
        <begin position="105"/>
        <end position="132"/>
    </location>
</feature>
<evidence type="ECO:0000313" key="5">
    <source>
        <dbReference type="Proteomes" id="UP000663877"/>
    </source>
</evidence>
<dbReference type="AlphaFoldDB" id="A0A815UUP4"/>
<evidence type="ECO:0000256" key="1">
    <source>
        <dbReference type="SAM" id="Coils"/>
    </source>
</evidence>
<gene>
    <name evidence="2" type="ORF">BJG266_LOCUS44361</name>
    <name evidence="3" type="ORF">QVE165_LOCUS61326</name>
</gene>
<evidence type="ECO:0000313" key="3">
    <source>
        <dbReference type="EMBL" id="CAF1650721.1"/>
    </source>
</evidence>
<keyword evidence="4" id="KW-1185">Reference proteome</keyword>
<dbReference type="EMBL" id="CAJNOM010003919">
    <property type="protein sequence ID" value="CAF1650721.1"/>
    <property type="molecule type" value="Genomic_DNA"/>
</dbReference>